<evidence type="ECO:0000256" key="3">
    <source>
        <dbReference type="ARBA" id="ARBA00023002"/>
    </source>
</evidence>
<evidence type="ECO:0000313" key="7">
    <source>
        <dbReference type="EMBL" id="CAG8610541.1"/>
    </source>
</evidence>
<evidence type="ECO:0000259" key="6">
    <source>
        <dbReference type="Pfam" id="PF01077"/>
    </source>
</evidence>
<dbReference type="PANTHER" id="PTHR11493">
    <property type="entry name" value="SULFITE REDUCTASE [NADPH] SUBUNIT BETA-RELATED"/>
    <property type="match status" value="1"/>
</dbReference>
<protein>
    <submittedName>
        <fullName evidence="7">10109_t:CDS:1</fullName>
    </submittedName>
</protein>
<keyword evidence="4" id="KW-0408">Iron</keyword>
<comment type="similarity">
    <text evidence="1">Belongs to the nitrite and sulfite reductase 4Fe-4S domain family.</text>
</comment>
<keyword evidence="3" id="KW-0560">Oxidoreductase</keyword>
<dbReference type="Proteomes" id="UP000789572">
    <property type="component" value="Unassembled WGS sequence"/>
</dbReference>
<evidence type="ECO:0000256" key="2">
    <source>
        <dbReference type="ARBA" id="ARBA00022723"/>
    </source>
</evidence>
<reference evidence="7" key="1">
    <citation type="submission" date="2021-06" db="EMBL/GenBank/DDBJ databases">
        <authorList>
            <person name="Kallberg Y."/>
            <person name="Tangrot J."/>
            <person name="Rosling A."/>
        </authorList>
    </citation>
    <scope>NUCLEOTIDE SEQUENCE</scope>
    <source>
        <strain evidence="7">IA702</strain>
    </source>
</reference>
<keyword evidence="5" id="KW-0411">Iron-sulfur</keyword>
<dbReference type="AlphaFoldDB" id="A0A9N9GIE8"/>
<evidence type="ECO:0000256" key="4">
    <source>
        <dbReference type="ARBA" id="ARBA00023004"/>
    </source>
</evidence>
<proteinExistence type="inferred from homology"/>
<dbReference type="EMBL" id="CAJVPJ010002010">
    <property type="protein sequence ID" value="CAG8610541.1"/>
    <property type="molecule type" value="Genomic_DNA"/>
</dbReference>
<dbReference type="InterPro" id="IPR045169">
    <property type="entry name" value="NO2/SO3_Rdtase_4Fe4S_prot"/>
</dbReference>
<name>A0A9N9GIE8_9GLOM</name>
<dbReference type="SUPFAM" id="SSF56014">
    <property type="entry name" value="Nitrite and sulphite reductase 4Fe-4S domain-like"/>
    <property type="match status" value="1"/>
</dbReference>
<comment type="caution">
    <text evidence="7">The sequence shown here is derived from an EMBL/GenBank/DDBJ whole genome shotgun (WGS) entry which is preliminary data.</text>
</comment>
<dbReference type="GO" id="GO:0016002">
    <property type="term" value="F:sulfite reductase activity"/>
    <property type="evidence" value="ECO:0007669"/>
    <property type="project" value="TreeGrafter"/>
</dbReference>
<dbReference type="GO" id="GO:0050311">
    <property type="term" value="F:sulfite reductase (ferredoxin) activity"/>
    <property type="evidence" value="ECO:0007669"/>
    <property type="project" value="TreeGrafter"/>
</dbReference>
<dbReference type="GO" id="GO:0020037">
    <property type="term" value="F:heme binding"/>
    <property type="evidence" value="ECO:0007669"/>
    <property type="project" value="InterPro"/>
</dbReference>
<dbReference type="InterPro" id="IPR006067">
    <property type="entry name" value="NO2/SO3_Rdtase_4Fe4S_dom"/>
</dbReference>
<keyword evidence="2" id="KW-0479">Metal-binding</keyword>
<keyword evidence="8" id="KW-1185">Reference proteome</keyword>
<sequence length="141" mass="16738">MLCLCTPEQAIDVGGKVMLVQRNLSDRINRKHARLKYTIDDHSLKWFHEEVENRLGYKLQPPREFIFDSNADGPRKPMITGVYRERTSKPQIEGLLKEYKLDSLQYTGIRLIRCLAWLYQHVVLLWPKLRYLPTLVEKIDR</sequence>
<dbReference type="InterPro" id="IPR045854">
    <property type="entry name" value="NO2/SO3_Rdtase_4Fe4S_sf"/>
</dbReference>
<evidence type="ECO:0000313" key="8">
    <source>
        <dbReference type="Proteomes" id="UP000789572"/>
    </source>
</evidence>
<dbReference type="Pfam" id="PF01077">
    <property type="entry name" value="NIR_SIR"/>
    <property type="match status" value="1"/>
</dbReference>
<evidence type="ECO:0000256" key="5">
    <source>
        <dbReference type="ARBA" id="ARBA00023014"/>
    </source>
</evidence>
<dbReference type="GO" id="GO:0009337">
    <property type="term" value="C:sulfite reductase complex (NADPH)"/>
    <property type="evidence" value="ECO:0007669"/>
    <property type="project" value="TreeGrafter"/>
</dbReference>
<dbReference type="OrthoDB" id="425477at2759"/>
<organism evidence="7 8">
    <name type="scientific">Paraglomus occultum</name>
    <dbReference type="NCBI Taxonomy" id="144539"/>
    <lineage>
        <taxon>Eukaryota</taxon>
        <taxon>Fungi</taxon>
        <taxon>Fungi incertae sedis</taxon>
        <taxon>Mucoromycota</taxon>
        <taxon>Glomeromycotina</taxon>
        <taxon>Glomeromycetes</taxon>
        <taxon>Paraglomerales</taxon>
        <taxon>Paraglomeraceae</taxon>
        <taxon>Paraglomus</taxon>
    </lineage>
</organism>
<accession>A0A9N9GIE8</accession>
<feature type="domain" description="Nitrite/sulphite reductase 4Fe-4S" evidence="6">
    <location>
        <begin position="5"/>
        <end position="58"/>
    </location>
</feature>
<dbReference type="GO" id="GO:0051536">
    <property type="term" value="F:iron-sulfur cluster binding"/>
    <property type="evidence" value="ECO:0007669"/>
    <property type="project" value="UniProtKB-KW"/>
</dbReference>
<dbReference type="Gene3D" id="3.30.413.10">
    <property type="entry name" value="Sulfite Reductase Hemoprotein, domain 1"/>
    <property type="match status" value="1"/>
</dbReference>
<dbReference type="PANTHER" id="PTHR11493:SF47">
    <property type="entry name" value="SULFITE REDUCTASE [NADPH] SUBUNIT BETA"/>
    <property type="match status" value="1"/>
</dbReference>
<dbReference type="GO" id="GO:0046872">
    <property type="term" value="F:metal ion binding"/>
    <property type="evidence" value="ECO:0007669"/>
    <property type="project" value="UniProtKB-KW"/>
</dbReference>
<evidence type="ECO:0000256" key="1">
    <source>
        <dbReference type="ARBA" id="ARBA00010429"/>
    </source>
</evidence>
<gene>
    <name evidence="7" type="ORF">POCULU_LOCUS7926</name>
</gene>
<dbReference type="GO" id="GO:0000103">
    <property type="term" value="P:sulfate assimilation"/>
    <property type="evidence" value="ECO:0007669"/>
    <property type="project" value="TreeGrafter"/>
</dbReference>